<feature type="region of interest" description="Disordered" evidence="1">
    <location>
        <begin position="382"/>
        <end position="446"/>
    </location>
</feature>
<feature type="compositionally biased region" description="Gly residues" evidence="1">
    <location>
        <begin position="512"/>
        <end position="538"/>
    </location>
</feature>
<name>A0A9Q0IDD6_9TELE</name>
<feature type="compositionally biased region" description="Basic residues" evidence="1">
    <location>
        <begin position="420"/>
        <end position="429"/>
    </location>
</feature>
<dbReference type="InterPro" id="IPR050302">
    <property type="entry name" value="Rab_GAP_TBC_domain"/>
</dbReference>
<accession>A0A9Q0IDD6</accession>
<dbReference type="OrthoDB" id="294251at2759"/>
<dbReference type="GO" id="GO:0005096">
    <property type="term" value="F:GTPase activator activity"/>
    <property type="evidence" value="ECO:0007669"/>
    <property type="project" value="TreeGrafter"/>
</dbReference>
<dbReference type="Gene3D" id="1.10.472.80">
    <property type="entry name" value="Ypt/Rab-GAP domain of gyp1p, domain 3"/>
    <property type="match status" value="1"/>
</dbReference>
<feature type="compositionally biased region" description="Basic and acidic residues" evidence="1">
    <location>
        <begin position="465"/>
        <end position="474"/>
    </location>
</feature>
<dbReference type="PROSITE" id="PS50086">
    <property type="entry name" value="TBC_RABGAP"/>
    <property type="match status" value="1"/>
</dbReference>
<feature type="compositionally biased region" description="Basic and acidic residues" evidence="1">
    <location>
        <begin position="338"/>
        <end position="347"/>
    </location>
</feature>
<feature type="compositionally biased region" description="Low complexity" evidence="1">
    <location>
        <begin position="430"/>
        <end position="439"/>
    </location>
</feature>
<dbReference type="SMART" id="SM00164">
    <property type="entry name" value="TBC"/>
    <property type="match status" value="1"/>
</dbReference>
<dbReference type="Gene3D" id="1.10.8.270">
    <property type="entry name" value="putative rabgap domain of human tbc1 domain family member 14 like domains"/>
    <property type="match status" value="1"/>
</dbReference>
<dbReference type="InterPro" id="IPR000195">
    <property type="entry name" value="Rab-GAP-TBC_dom"/>
</dbReference>
<dbReference type="AlphaFoldDB" id="A0A9Q0IDD6"/>
<feature type="region of interest" description="Disordered" evidence="1">
    <location>
        <begin position="320"/>
        <end position="366"/>
    </location>
</feature>
<dbReference type="GO" id="GO:0031267">
    <property type="term" value="F:small GTPase binding"/>
    <property type="evidence" value="ECO:0007669"/>
    <property type="project" value="TreeGrafter"/>
</dbReference>
<feature type="region of interest" description="Disordered" evidence="1">
    <location>
        <begin position="461"/>
        <end position="591"/>
    </location>
</feature>
<dbReference type="PANTHER" id="PTHR47219:SF9">
    <property type="entry name" value="GTPASE ACTIVATING PROTEIN AND CENTROSOME-ASSOCIATED, ISOFORM B"/>
    <property type="match status" value="1"/>
</dbReference>
<feature type="non-terminal residue" evidence="3">
    <location>
        <position position="591"/>
    </location>
</feature>
<proteinExistence type="predicted"/>
<feature type="domain" description="Rab-GAP TBC" evidence="2">
    <location>
        <begin position="8"/>
        <end position="247"/>
    </location>
</feature>
<evidence type="ECO:0000256" key="1">
    <source>
        <dbReference type="SAM" id="MobiDB-lite"/>
    </source>
</evidence>
<dbReference type="EMBL" id="JANIIK010000110">
    <property type="protein sequence ID" value="KAJ3596352.1"/>
    <property type="molecule type" value="Genomic_DNA"/>
</dbReference>
<dbReference type="InterPro" id="IPR035969">
    <property type="entry name" value="Rab-GAP_TBC_sf"/>
</dbReference>
<dbReference type="Pfam" id="PF00566">
    <property type="entry name" value="RabGAP-TBC"/>
    <property type="match status" value="1"/>
</dbReference>
<gene>
    <name evidence="3" type="ORF">NHX12_002760</name>
</gene>
<sequence>IERFIRMGIPPSLRGRVWKCLLGVDGVRDASDFNYQSCLSEVRGPLVDLGVSEYGILSAIATLSDTQNDLGATNQQAVSSGPDLGYSRDDVTLFRQIALDLQRSFPSHRSLMGDSPEAIEGQAKLFRVLIAYAKYNPKIGYSQGMSYIAAVLLMQLGEEEAFWALVALLDKPRYLAQLFDLHLTEVQHQVKVFDHFLKHRKPQLSQHLESMGVSSVHFIMPWLLTLFTSLPCWDSVLAVWDLIMLNGVCAVFQTSLAIMELLEPRLLDLKDQAAVLPLLLRVPVNIAQYSVLVRTLWSTEVQDWEIKCMSSLVLDDTLHGPVNAERKGPQAPLPNSMPEEKPKEKENIATPSQQEPKSGKDTAGGGAKSVLTRVMRMARHYLLDPTARRRAQQKTRPEAASPTPEPFNHKSRVSASLTKARPKSRRRSSARVVAQRSPVKGASKDDGCDVVAVASTPGMNASVSIKEDRPERAFRRTGTGPVGKAARRRNSNNNLHGLVQPIRAKSFQDGGKPSGGKPSGGKPSGGKPSGGKPSGGKPSGRDPCRSAASSSSTLPLSLRSATFPACTPPSRRQAVGRSQERRDTPRTALIK</sequence>
<dbReference type="Proteomes" id="UP001148018">
    <property type="component" value="Unassembled WGS sequence"/>
</dbReference>
<evidence type="ECO:0000259" key="2">
    <source>
        <dbReference type="PROSITE" id="PS50086"/>
    </source>
</evidence>
<dbReference type="FunFam" id="1.10.8.270:FF:000016">
    <property type="entry name" value="TBC1 domain family member 2A"/>
    <property type="match status" value="1"/>
</dbReference>
<reference evidence="3" key="1">
    <citation type="submission" date="2022-07" db="EMBL/GenBank/DDBJ databases">
        <title>Chromosome-level genome of Muraenolepis orangiensis.</title>
        <authorList>
            <person name="Kim J."/>
        </authorList>
    </citation>
    <scope>NUCLEOTIDE SEQUENCE</scope>
    <source>
        <strain evidence="3">KU_S4_2022</strain>
        <tissue evidence="3">Muscle</tissue>
    </source>
</reference>
<evidence type="ECO:0000313" key="3">
    <source>
        <dbReference type="EMBL" id="KAJ3596352.1"/>
    </source>
</evidence>
<keyword evidence="4" id="KW-1185">Reference proteome</keyword>
<evidence type="ECO:0000313" key="4">
    <source>
        <dbReference type="Proteomes" id="UP001148018"/>
    </source>
</evidence>
<dbReference type="PANTHER" id="PTHR47219">
    <property type="entry name" value="RAB GTPASE-ACTIVATING PROTEIN 1-LIKE"/>
    <property type="match status" value="1"/>
</dbReference>
<dbReference type="SUPFAM" id="SSF47923">
    <property type="entry name" value="Ypt/Rab-GAP domain of gyp1p"/>
    <property type="match status" value="2"/>
</dbReference>
<protein>
    <recommendedName>
        <fullName evidence="2">Rab-GAP TBC domain-containing protein</fullName>
    </recommendedName>
</protein>
<comment type="caution">
    <text evidence="3">The sequence shown here is derived from an EMBL/GenBank/DDBJ whole genome shotgun (WGS) entry which is preliminary data.</text>
</comment>
<organism evidence="3 4">
    <name type="scientific">Muraenolepis orangiensis</name>
    <name type="common">Patagonian moray cod</name>
    <dbReference type="NCBI Taxonomy" id="630683"/>
    <lineage>
        <taxon>Eukaryota</taxon>
        <taxon>Metazoa</taxon>
        <taxon>Chordata</taxon>
        <taxon>Craniata</taxon>
        <taxon>Vertebrata</taxon>
        <taxon>Euteleostomi</taxon>
        <taxon>Actinopterygii</taxon>
        <taxon>Neopterygii</taxon>
        <taxon>Teleostei</taxon>
        <taxon>Neoteleostei</taxon>
        <taxon>Acanthomorphata</taxon>
        <taxon>Zeiogadaria</taxon>
        <taxon>Gadariae</taxon>
        <taxon>Gadiformes</taxon>
        <taxon>Muraenolepidoidei</taxon>
        <taxon>Muraenolepididae</taxon>
        <taxon>Muraenolepis</taxon>
    </lineage>
</organism>
<feature type="compositionally biased region" description="Low complexity" evidence="1">
    <location>
        <begin position="545"/>
        <end position="562"/>
    </location>
</feature>